<feature type="transmembrane region" description="Helical" evidence="2">
    <location>
        <begin position="361"/>
        <end position="383"/>
    </location>
</feature>
<feature type="region of interest" description="Disordered" evidence="1">
    <location>
        <begin position="311"/>
        <end position="340"/>
    </location>
</feature>
<gene>
    <name evidence="3" type="ORF">C922_05288</name>
</gene>
<evidence type="ECO:0000256" key="2">
    <source>
        <dbReference type="SAM" id="Phobius"/>
    </source>
</evidence>
<proteinExistence type="predicted"/>
<keyword evidence="2" id="KW-1133">Transmembrane helix</keyword>
<accession>W7A5H1</accession>
<evidence type="ECO:0000313" key="4">
    <source>
        <dbReference type="Proteomes" id="UP000030640"/>
    </source>
</evidence>
<dbReference type="EMBL" id="KI965511">
    <property type="protein sequence ID" value="EUD64329.1"/>
    <property type="molecule type" value="Genomic_DNA"/>
</dbReference>
<keyword evidence="4" id="KW-1185">Reference proteome</keyword>
<dbReference type="RefSeq" id="XP_008819081.1">
    <property type="nucleotide sequence ID" value="XM_008820859.1"/>
</dbReference>
<dbReference type="VEuPathDB" id="PlasmoDB:C922_05288"/>
<keyword evidence="2" id="KW-0812">Transmembrane</keyword>
<dbReference type="AlphaFoldDB" id="W7A5H1"/>
<name>W7A5H1_9APIC</name>
<dbReference type="Proteomes" id="UP000030640">
    <property type="component" value="Unassembled WGS sequence"/>
</dbReference>
<sequence length="409" mass="45387">MTGGGFNFPAYLKEILDRGTGASRCRDSEGAESGICRLKIRRGTEQNLVKMDRQLKGIKTMSIGAENLWKFTRNFCLGLEIWGRNLEETEAAVYSMKEKPCLPTRTGYGRSGVVDMDACPIHIDKLTWSSFQTQRDLWNTQEKDMTMAVCMDVVFMIITEFQLYGRQGDSGIQTHRDQPCQSLYIKLKEWGGEEIAARIMREWFTSNERGGGGTRAFTLQGRDFYEVLSEFMWGDHHGDKNLRCTAVFDGERNPKQVVSYYKTENSEDSGGFSCEKGGGLCRLLHQYQENLGKDSTRDADQVLEAVFKDHAHHNSPGPTSSSATEESQLGPAKDQWKSTGGELSSVKGALFPESNGGGVGMVPGIIGGVISGLLGLLGVFGYYRIMFSGRRTGRGELTQGIGYGFRREG</sequence>
<evidence type="ECO:0000313" key="3">
    <source>
        <dbReference type="EMBL" id="EUD64329.1"/>
    </source>
</evidence>
<organism evidence="3 4">
    <name type="scientific">Plasmodium inui San Antonio 1</name>
    <dbReference type="NCBI Taxonomy" id="1237626"/>
    <lineage>
        <taxon>Eukaryota</taxon>
        <taxon>Sar</taxon>
        <taxon>Alveolata</taxon>
        <taxon>Apicomplexa</taxon>
        <taxon>Aconoidasida</taxon>
        <taxon>Haemosporida</taxon>
        <taxon>Plasmodiidae</taxon>
        <taxon>Plasmodium</taxon>
        <taxon>Plasmodium (Plasmodium)</taxon>
    </lineage>
</organism>
<feature type="compositionally biased region" description="Polar residues" evidence="1">
    <location>
        <begin position="316"/>
        <end position="327"/>
    </location>
</feature>
<dbReference type="GeneID" id="20040562"/>
<reference evidence="3 4" key="1">
    <citation type="submission" date="2013-02" db="EMBL/GenBank/DDBJ databases">
        <title>The Genome Sequence of Plasmodium inui San Antonio 1.</title>
        <authorList>
            <consortium name="The Broad Institute Genome Sequencing Platform"/>
            <consortium name="The Broad Institute Genome Sequencing Center for Infectious Disease"/>
            <person name="Neafsey D."/>
            <person name="Cheeseman I."/>
            <person name="Volkman S."/>
            <person name="Adams J."/>
            <person name="Walker B."/>
            <person name="Young S.K."/>
            <person name="Zeng Q."/>
            <person name="Gargeya S."/>
            <person name="Fitzgerald M."/>
            <person name="Haas B."/>
            <person name="Abouelleil A."/>
            <person name="Alvarado L."/>
            <person name="Arachchi H.M."/>
            <person name="Berlin A.M."/>
            <person name="Chapman S.B."/>
            <person name="Dewar J."/>
            <person name="Goldberg J."/>
            <person name="Griggs A."/>
            <person name="Gujja S."/>
            <person name="Hansen M."/>
            <person name="Howarth C."/>
            <person name="Imamovic A."/>
            <person name="Larimer J."/>
            <person name="McCowan C."/>
            <person name="Murphy C."/>
            <person name="Neiman D."/>
            <person name="Pearson M."/>
            <person name="Priest M."/>
            <person name="Roberts A."/>
            <person name="Saif S."/>
            <person name="Shea T."/>
            <person name="Sisk P."/>
            <person name="Sykes S."/>
            <person name="Wortman J."/>
            <person name="Nusbaum C."/>
            <person name="Birren B."/>
        </authorList>
    </citation>
    <scope>NUCLEOTIDE SEQUENCE [LARGE SCALE GENOMIC DNA]</scope>
    <source>
        <strain evidence="3 4">San Antonio 1</strain>
    </source>
</reference>
<keyword evidence="2" id="KW-0472">Membrane</keyword>
<protein>
    <submittedName>
        <fullName evidence="3">Uncharacterized protein</fullName>
    </submittedName>
</protein>
<evidence type="ECO:0000256" key="1">
    <source>
        <dbReference type="SAM" id="MobiDB-lite"/>
    </source>
</evidence>